<feature type="transmembrane region" description="Helical" evidence="1">
    <location>
        <begin position="98"/>
        <end position="119"/>
    </location>
</feature>
<evidence type="ECO:0000313" key="2">
    <source>
        <dbReference type="EMBL" id="QCQ22727.1"/>
    </source>
</evidence>
<name>A0A4P8L425_9BACT</name>
<reference evidence="2 3" key="2">
    <citation type="submission" date="2019-05" db="EMBL/GenBank/DDBJ databases">
        <authorList>
            <person name="Suflita J.M."/>
            <person name="Marks C.R."/>
        </authorList>
    </citation>
    <scope>NUCLEOTIDE SEQUENCE [LARGE SCALE GENOMIC DNA]</scope>
    <source>
        <strain evidence="2 3">ALDC</strain>
    </source>
</reference>
<dbReference type="InterPro" id="IPR007563">
    <property type="entry name" value="DUF554"/>
</dbReference>
<feature type="transmembrane region" description="Helical" evidence="1">
    <location>
        <begin position="57"/>
        <end position="78"/>
    </location>
</feature>
<protein>
    <submittedName>
        <fullName evidence="2">DUF554 domain-containing protein</fullName>
    </submittedName>
</protein>
<reference evidence="2 3" key="1">
    <citation type="submission" date="2019-05" db="EMBL/GenBank/DDBJ databases">
        <title>The Complete Genome Sequence of the n-alkane-degrading Desulfoglaeba alkanexedens ALDC reveals multiple alkylsuccinate synthase gene clusters.</title>
        <authorList>
            <person name="Callaghan A.V."/>
            <person name="Davidova I.A."/>
            <person name="Duncan K.E."/>
            <person name="Morris B."/>
            <person name="McInerney M.J."/>
        </authorList>
    </citation>
    <scope>NUCLEOTIDE SEQUENCE [LARGE SCALE GENOMIC DNA]</scope>
    <source>
        <strain evidence="2 3">ALDC</strain>
    </source>
</reference>
<dbReference type="OrthoDB" id="9797976at2"/>
<evidence type="ECO:0000313" key="3">
    <source>
        <dbReference type="Proteomes" id="UP000298602"/>
    </source>
</evidence>
<dbReference type="PANTHER" id="PTHR36111:SF2">
    <property type="entry name" value="INNER MEMBRANE PROTEIN"/>
    <property type="match status" value="1"/>
</dbReference>
<keyword evidence="3" id="KW-1185">Reference proteome</keyword>
<dbReference type="AlphaFoldDB" id="A0A4P8L425"/>
<keyword evidence="1" id="KW-1133">Transmembrane helix</keyword>
<gene>
    <name evidence="2" type="ORF">FDQ92_11415</name>
</gene>
<feature type="transmembrane region" description="Helical" evidence="1">
    <location>
        <begin position="32"/>
        <end position="50"/>
    </location>
</feature>
<accession>A0A4P8L425</accession>
<feature type="transmembrane region" description="Helical" evidence="1">
    <location>
        <begin position="208"/>
        <end position="228"/>
    </location>
</feature>
<evidence type="ECO:0000256" key="1">
    <source>
        <dbReference type="SAM" id="Phobius"/>
    </source>
</evidence>
<dbReference type="Pfam" id="PF04474">
    <property type="entry name" value="DUF554"/>
    <property type="match status" value="1"/>
</dbReference>
<organism evidence="2 3">
    <name type="scientific">Desulfoglaeba alkanexedens ALDC</name>
    <dbReference type="NCBI Taxonomy" id="980445"/>
    <lineage>
        <taxon>Bacteria</taxon>
        <taxon>Pseudomonadati</taxon>
        <taxon>Thermodesulfobacteriota</taxon>
        <taxon>Syntrophobacteria</taxon>
        <taxon>Syntrophobacterales</taxon>
        <taxon>Syntrophobacteraceae</taxon>
        <taxon>Desulfoglaeba</taxon>
    </lineage>
</organism>
<dbReference type="EMBL" id="CP040098">
    <property type="protein sequence ID" value="QCQ22727.1"/>
    <property type="molecule type" value="Genomic_DNA"/>
</dbReference>
<sequence>MVGTMINVASVVTGGALGCAIGARLPENMQVTVVQGLGLVTMLIGIQAALETQNVLILLASILTGAVLGEALCLQGVLDALGNRFQAAFSKSAGTSPAEGFITASLVFCVGPMAILGSIQDGLKGDFKLLAIKSMLDGFASIAFSASLGWGVIFSAVSVLVYQGAITMAAGALDEVLSEGMVTEMSAAGGLIIVAIGLKLLRVKDIRIANFLPALVIAPLVVAFLPTLKTWWAVIWG</sequence>
<keyword evidence="1" id="KW-0472">Membrane</keyword>
<feature type="transmembrane region" description="Helical" evidence="1">
    <location>
        <begin position="139"/>
        <end position="162"/>
    </location>
</feature>
<dbReference type="KEGG" id="dax:FDQ92_11415"/>
<proteinExistence type="predicted"/>
<dbReference type="PANTHER" id="PTHR36111">
    <property type="entry name" value="INNER MEMBRANE PROTEIN-RELATED"/>
    <property type="match status" value="1"/>
</dbReference>
<feature type="transmembrane region" description="Helical" evidence="1">
    <location>
        <begin position="182"/>
        <end position="201"/>
    </location>
</feature>
<dbReference type="RefSeq" id="WP_137425011.1">
    <property type="nucleotide sequence ID" value="NZ_CP040098.1"/>
</dbReference>
<dbReference type="Proteomes" id="UP000298602">
    <property type="component" value="Chromosome"/>
</dbReference>
<keyword evidence="1" id="KW-0812">Transmembrane</keyword>